<organism evidence="2">
    <name type="scientific">viral metagenome</name>
    <dbReference type="NCBI Taxonomy" id="1070528"/>
    <lineage>
        <taxon>unclassified sequences</taxon>
        <taxon>metagenomes</taxon>
        <taxon>organismal metagenomes</taxon>
    </lineage>
</organism>
<dbReference type="EMBL" id="MN740831">
    <property type="protein sequence ID" value="QHU14159.1"/>
    <property type="molecule type" value="Genomic_DNA"/>
</dbReference>
<feature type="compositionally biased region" description="Basic residues" evidence="1">
    <location>
        <begin position="388"/>
        <end position="405"/>
    </location>
</feature>
<protein>
    <submittedName>
        <fullName evidence="2">Uncharacterized protein</fullName>
    </submittedName>
</protein>
<sequence>MADRLNQSVLAYGPGPVKREDGYWYWPDGSPVNVRRNNGRSRSARAAASARVAQQIRRNGRPQTQAEIQDMYETAQEEVNGELGVTCEVLTAAEFAAIQQILVDASNLERVPMDGGRRKQVGGARMFEELKRVLRMLCALPGRVFGQIDAKRAAELNALGNAIAEPGTIDRMAAAITSLPYIVGTGLLAHDLGSNGSFTVRIIVSIIHLLNQNFGASVMASWTGMFISNAAIIAANTALPAAGLAAVYVVKTGSVEAFQYIYNTIRARTALPPGASAAETAAYFTGIATRAIAQFIKFLVYYRFYSYIAEVRQQDIKRNGGAGGIRLRSPQEIVFEDFSYLPESMRKDIAGTYDEYLEGVMNRELLAYKAAGVVGRARNALGQIEGGRRRKHHTRRHKTKRSRKY</sequence>
<feature type="region of interest" description="Disordered" evidence="1">
    <location>
        <begin position="384"/>
        <end position="405"/>
    </location>
</feature>
<name>A0A6C0K8X7_9ZZZZ</name>
<dbReference type="AlphaFoldDB" id="A0A6C0K8X7"/>
<proteinExistence type="predicted"/>
<evidence type="ECO:0000313" key="2">
    <source>
        <dbReference type="EMBL" id="QHU14159.1"/>
    </source>
</evidence>
<evidence type="ECO:0000256" key="1">
    <source>
        <dbReference type="SAM" id="MobiDB-lite"/>
    </source>
</evidence>
<reference evidence="2" key="1">
    <citation type="journal article" date="2020" name="Nature">
        <title>Giant virus diversity and host interactions through global metagenomics.</title>
        <authorList>
            <person name="Schulz F."/>
            <person name="Roux S."/>
            <person name="Paez-Espino D."/>
            <person name="Jungbluth S."/>
            <person name="Walsh D.A."/>
            <person name="Denef V.J."/>
            <person name="McMahon K.D."/>
            <person name="Konstantinidis K.T."/>
            <person name="Eloe-Fadrosh E.A."/>
            <person name="Kyrpides N.C."/>
            <person name="Woyke T."/>
        </authorList>
    </citation>
    <scope>NUCLEOTIDE SEQUENCE</scope>
    <source>
        <strain evidence="2">GVMAG-S-1101182-85</strain>
    </source>
</reference>
<accession>A0A6C0K8X7</accession>